<dbReference type="Pfam" id="PF00076">
    <property type="entry name" value="RRM_1"/>
    <property type="match status" value="1"/>
</dbReference>
<comment type="caution">
    <text evidence="6">The sequence shown here is derived from an EMBL/GenBank/DDBJ whole genome shotgun (WGS) entry which is preliminary data.</text>
</comment>
<dbReference type="PANTHER" id="PTHR24012">
    <property type="entry name" value="RNA BINDING PROTEIN"/>
    <property type="match status" value="1"/>
</dbReference>
<keyword evidence="7" id="KW-1185">Reference proteome</keyword>
<keyword evidence="4" id="KW-0812">Transmembrane</keyword>
<keyword evidence="4" id="KW-0472">Membrane</keyword>
<feature type="transmembrane region" description="Helical" evidence="4">
    <location>
        <begin position="90"/>
        <end position="107"/>
    </location>
</feature>
<proteinExistence type="predicted"/>
<dbReference type="AlphaFoldDB" id="X6NP83"/>
<evidence type="ECO:0000259" key="5">
    <source>
        <dbReference type="PROSITE" id="PS50102"/>
    </source>
</evidence>
<dbReference type="SUPFAM" id="SSF54928">
    <property type="entry name" value="RNA-binding domain, RBD"/>
    <property type="match status" value="1"/>
</dbReference>
<dbReference type="InterPro" id="IPR012677">
    <property type="entry name" value="Nucleotide-bd_a/b_plait_sf"/>
</dbReference>
<dbReference type="GO" id="GO:0003723">
    <property type="term" value="F:RNA binding"/>
    <property type="evidence" value="ECO:0007669"/>
    <property type="project" value="UniProtKB-UniRule"/>
</dbReference>
<feature type="domain" description="RRM" evidence="5">
    <location>
        <begin position="14"/>
        <end position="132"/>
    </location>
</feature>
<dbReference type="EMBL" id="ASPP01006870">
    <property type="protein sequence ID" value="ETO28090.1"/>
    <property type="molecule type" value="Genomic_DNA"/>
</dbReference>
<dbReference type="GO" id="GO:0003743">
    <property type="term" value="F:translation initiation factor activity"/>
    <property type="evidence" value="ECO:0007669"/>
    <property type="project" value="UniProtKB-KW"/>
</dbReference>
<evidence type="ECO:0000256" key="4">
    <source>
        <dbReference type="SAM" id="Phobius"/>
    </source>
</evidence>
<evidence type="ECO:0000313" key="7">
    <source>
        <dbReference type="Proteomes" id="UP000023152"/>
    </source>
</evidence>
<sequence>MWKQQQSSLTWTESNIIVKNLPPSTDSQILHQVFSRYGKIISSKVKTTAQGRCLSYGYVQFESKESAARAITDVCSFGVYFYRNIIISKYFFSVATIFFLIFVPFYGKQIKWKKNNAKIKNKNNKIKIKITK</sequence>
<dbReference type="InterPro" id="IPR035979">
    <property type="entry name" value="RBD_domain_sf"/>
</dbReference>
<organism evidence="6 7">
    <name type="scientific">Reticulomyxa filosa</name>
    <dbReference type="NCBI Taxonomy" id="46433"/>
    <lineage>
        <taxon>Eukaryota</taxon>
        <taxon>Sar</taxon>
        <taxon>Rhizaria</taxon>
        <taxon>Retaria</taxon>
        <taxon>Foraminifera</taxon>
        <taxon>Monothalamids</taxon>
        <taxon>Reticulomyxidae</taxon>
        <taxon>Reticulomyxa</taxon>
    </lineage>
</organism>
<keyword evidence="1" id="KW-0677">Repeat</keyword>
<evidence type="ECO:0000256" key="2">
    <source>
        <dbReference type="ARBA" id="ARBA00022884"/>
    </source>
</evidence>
<keyword evidence="6" id="KW-0396">Initiation factor</keyword>
<protein>
    <submittedName>
        <fullName evidence="6">Translation initiation factor</fullName>
    </submittedName>
</protein>
<evidence type="ECO:0000256" key="3">
    <source>
        <dbReference type="PROSITE-ProRule" id="PRU00176"/>
    </source>
</evidence>
<gene>
    <name evidence="6" type="ORF">RFI_09043</name>
</gene>
<keyword evidence="2 3" id="KW-0694">RNA-binding</keyword>
<keyword evidence="4" id="KW-1133">Transmembrane helix</keyword>
<dbReference type="Proteomes" id="UP000023152">
    <property type="component" value="Unassembled WGS sequence"/>
</dbReference>
<evidence type="ECO:0000256" key="1">
    <source>
        <dbReference type="ARBA" id="ARBA00022737"/>
    </source>
</evidence>
<dbReference type="PROSITE" id="PS50102">
    <property type="entry name" value="RRM"/>
    <property type="match status" value="1"/>
</dbReference>
<accession>X6NP83</accession>
<dbReference type="SMART" id="SM00360">
    <property type="entry name" value="RRM"/>
    <property type="match status" value="1"/>
</dbReference>
<reference evidence="6 7" key="1">
    <citation type="journal article" date="2013" name="Curr. Biol.">
        <title>The Genome of the Foraminiferan Reticulomyxa filosa.</title>
        <authorList>
            <person name="Glockner G."/>
            <person name="Hulsmann N."/>
            <person name="Schleicher M."/>
            <person name="Noegel A.A."/>
            <person name="Eichinger L."/>
            <person name="Gallinger C."/>
            <person name="Pawlowski J."/>
            <person name="Sierra R."/>
            <person name="Euteneuer U."/>
            <person name="Pillet L."/>
            <person name="Moustafa A."/>
            <person name="Platzer M."/>
            <person name="Groth M."/>
            <person name="Szafranski K."/>
            <person name="Schliwa M."/>
        </authorList>
    </citation>
    <scope>NUCLEOTIDE SEQUENCE [LARGE SCALE GENOMIC DNA]</scope>
</reference>
<keyword evidence="6" id="KW-0648">Protein biosynthesis</keyword>
<dbReference type="Gene3D" id="3.30.70.330">
    <property type="match status" value="1"/>
</dbReference>
<name>X6NP83_RETFI</name>
<dbReference type="InterPro" id="IPR000504">
    <property type="entry name" value="RRM_dom"/>
</dbReference>
<evidence type="ECO:0000313" key="6">
    <source>
        <dbReference type="EMBL" id="ETO28090.1"/>
    </source>
</evidence>
<dbReference type="OrthoDB" id="19742at2759"/>